<evidence type="ECO:0000313" key="3">
    <source>
        <dbReference type="Proteomes" id="UP000471640"/>
    </source>
</evidence>
<keyword evidence="3" id="KW-1185">Reference proteome</keyword>
<reference evidence="3" key="1">
    <citation type="journal article" date="2020" name="Microbiol. Resour. Announc.">
        <title>Draft Genome Sequences of Thiorhodococcus mannitoliphagus and Thiorhodococcus minor, Purple Sulfur Photosynthetic Bacteria in the Gammaproteobacterial Family Chromatiaceae.</title>
        <authorList>
            <person name="Aviles F.A."/>
            <person name="Meyer T.E."/>
            <person name="Kyndt J.A."/>
        </authorList>
    </citation>
    <scope>NUCLEOTIDE SEQUENCE [LARGE SCALE GENOMIC DNA]</scope>
    <source>
        <strain evidence="3">DSM 18266</strain>
    </source>
</reference>
<dbReference type="Proteomes" id="UP000471640">
    <property type="component" value="Unassembled WGS sequence"/>
</dbReference>
<name>A0A6P1DM47_9GAMM</name>
<accession>A0A6P1DM47</accession>
<sequence length="172" mass="19691">MHLTDDENPQLGTSRGSIELDRIAAIRDISALLASQARRELLVFGRTLESNIYDQEAFLDAVRQLALARPVLSVRILVFDPRDAATSGHRLVELARRLTSRIAIRRVDDDDRERLDAFLIADERGFIRRRLAETMEAVADFNAPLEARRLRSEFNLLWERGATDPELRRLSL</sequence>
<dbReference type="Pfam" id="PF25559">
    <property type="entry name" value="DUF7931"/>
    <property type="match status" value="1"/>
</dbReference>
<evidence type="ECO:0000313" key="2">
    <source>
        <dbReference type="EMBL" id="NEX18989.1"/>
    </source>
</evidence>
<organism evidence="2 3">
    <name type="scientific">Thiorhodococcus mannitoliphagus</name>
    <dbReference type="NCBI Taxonomy" id="329406"/>
    <lineage>
        <taxon>Bacteria</taxon>
        <taxon>Pseudomonadati</taxon>
        <taxon>Pseudomonadota</taxon>
        <taxon>Gammaproteobacteria</taxon>
        <taxon>Chromatiales</taxon>
        <taxon>Chromatiaceae</taxon>
        <taxon>Thiorhodococcus</taxon>
    </lineage>
</organism>
<comment type="caution">
    <text evidence="2">The sequence shown here is derived from an EMBL/GenBank/DDBJ whole genome shotgun (WGS) entry which is preliminary data.</text>
</comment>
<reference evidence="2 3" key="2">
    <citation type="submission" date="2020-02" db="EMBL/GenBank/DDBJ databases">
        <title>Genome sequences of Thiorhodococcus mannitoliphagus and Thiorhodococcus minor, purple sulfur photosynthetic bacteria in the gammaproteobacterial family, Chromatiaceae.</title>
        <authorList>
            <person name="Aviles F.A."/>
            <person name="Meyer T.E."/>
            <person name="Kyndt J.A."/>
        </authorList>
    </citation>
    <scope>NUCLEOTIDE SEQUENCE [LARGE SCALE GENOMIC DNA]</scope>
    <source>
        <strain evidence="2 3">DSM 18266</strain>
    </source>
</reference>
<dbReference type="RefSeq" id="WP_164651871.1">
    <property type="nucleotide sequence ID" value="NZ_JAAIJR010000003.1"/>
</dbReference>
<gene>
    <name evidence="2" type="ORF">G3480_01435</name>
</gene>
<protein>
    <recommendedName>
        <fullName evidence="1">DUF7931 domain-containing protein</fullName>
    </recommendedName>
</protein>
<proteinExistence type="predicted"/>
<feature type="domain" description="DUF7931" evidence="1">
    <location>
        <begin position="26"/>
        <end position="170"/>
    </location>
</feature>
<dbReference type="AlphaFoldDB" id="A0A6P1DM47"/>
<dbReference type="EMBL" id="JAAIJR010000003">
    <property type="protein sequence ID" value="NEX18989.1"/>
    <property type="molecule type" value="Genomic_DNA"/>
</dbReference>
<evidence type="ECO:0000259" key="1">
    <source>
        <dbReference type="Pfam" id="PF25559"/>
    </source>
</evidence>
<dbReference type="InterPro" id="IPR057691">
    <property type="entry name" value="DUF7931"/>
</dbReference>